<keyword evidence="4 6" id="KW-1133">Transmembrane helix</keyword>
<feature type="transmembrane region" description="Helical" evidence="6">
    <location>
        <begin position="12"/>
        <end position="37"/>
    </location>
</feature>
<evidence type="ECO:0000256" key="4">
    <source>
        <dbReference type="ARBA" id="ARBA00022989"/>
    </source>
</evidence>
<gene>
    <name evidence="7" type="ORF">RNC47_13700</name>
</gene>
<dbReference type="RefSeq" id="WP_311598656.1">
    <property type="nucleotide sequence ID" value="NZ_JAVREM010000013.1"/>
</dbReference>
<feature type="transmembrane region" description="Helical" evidence="6">
    <location>
        <begin position="144"/>
        <end position="162"/>
    </location>
</feature>
<keyword evidence="8" id="KW-1185">Reference proteome</keyword>
<feature type="transmembrane region" description="Helical" evidence="6">
    <location>
        <begin position="195"/>
        <end position="214"/>
    </location>
</feature>
<feature type="transmembrane region" description="Helical" evidence="6">
    <location>
        <begin position="91"/>
        <end position="108"/>
    </location>
</feature>
<dbReference type="PANTHER" id="PTHR47089">
    <property type="entry name" value="ABC TRANSPORTER, PERMEASE PROTEIN"/>
    <property type="match status" value="1"/>
</dbReference>
<feature type="transmembrane region" description="Helical" evidence="6">
    <location>
        <begin position="114"/>
        <end position="135"/>
    </location>
</feature>
<dbReference type="CDD" id="cd06580">
    <property type="entry name" value="TM_PBP1_transp_TpRbsC_like"/>
    <property type="match status" value="1"/>
</dbReference>
<sequence length="377" mass="40231">MRNALRIDREKLVLGVAAPLLAIVTAVAITSAVMGVTGQNPFRAYEVMIDFGTKSDSQVWIVNRAIPYYLSAVAVAIGFRMNLFNIGVDGQYRVAAFFAAVVGGSLSLPGILQIPVILATAMAVGAIWAGIAGWLKATRGVSEVITTIMLNFLGGSLIGYFLQQGRLAELEGNIVHTPDIPESGMFFEFATRVQPIHGTVVIAVVIGVAYWFVLNRTRFGFDLRAVGRSEPAAEASGVSVKRTVVTAMLLSGAVAGLVGMPTLLNESGNYGNDFPAGLGFTGIAIALLGRNHPVGMAFAALLWGFLERTSTQLEAEDYAQEIVSVMQGIIVLSVVVAYELVRRWGIRRQQRLVGEELAAQASASARKNDSDPAEVSR</sequence>
<evidence type="ECO:0000256" key="2">
    <source>
        <dbReference type="ARBA" id="ARBA00022475"/>
    </source>
</evidence>
<comment type="subcellular location">
    <subcellularLocation>
        <location evidence="1">Cell membrane</location>
        <topology evidence="1">Multi-pass membrane protein</topology>
    </subcellularLocation>
</comment>
<name>A0ABU2LQR8_9ACTN</name>
<evidence type="ECO:0000256" key="3">
    <source>
        <dbReference type="ARBA" id="ARBA00022692"/>
    </source>
</evidence>
<evidence type="ECO:0000256" key="6">
    <source>
        <dbReference type="SAM" id="Phobius"/>
    </source>
</evidence>
<dbReference type="EMBL" id="JAVREM010000013">
    <property type="protein sequence ID" value="MDT0319393.1"/>
    <property type="molecule type" value="Genomic_DNA"/>
</dbReference>
<dbReference type="Pfam" id="PF02653">
    <property type="entry name" value="BPD_transp_2"/>
    <property type="match status" value="1"/>
</dbReference>
<dbReference type="Proteomes" id="UP001183420">
    <property type="component" value="Unassembled WGS sequence"/>
</dbReference>
<proteinExistence type="predicted"/>
<feature type="transmembrane region" description="Helical" evidence="6">
    <location>
        <begin position="322"/>
        <end position="341"/>
    </location>
</feature>
<evidence type="ECO:0000256" key="1">
    <source>
        <dbReference type="ARBA" id="ARBA00004651"/>
    </source>
</evidence>
<reference evidence="8" key="1">
    <citation type="submission" date="2023-07" db="EMBL/GenBank/DDBJ databases">
        <title>30 novel species of actinomycetes from the DSMZ collection.</title>
        <authorList>
            <person name="Nouioui I."/>
        </authorList>
    </citation>
    <scope>NUCLEOTIDE SEQUENCE [LARGE SCALE GENOMIC DNA]</scope>
    <source>
        <strain evidence="8">DSM 44918</strain>
    </source>
</reference>
<organism evidence="7 8">
    <name type="scientific">Streptomyces millisiae</name>
    <dbReference type="NCBI Taxonomy" id="3075542"/>
    <lineage>
        <taxon>Bacteria</taxon>
        <taxon>Bacillati</taxon>
        <taxon>Actinomycetota</taxon>
        <taxon>Actinomycetes</taxon>
        <taxon>Kitasatosporales</taxon>
        <taxon>Streptomycetaceae</taxon>
        <taxon>Streptomyces</taxon>
    </lineage>
</organism>
<feature type="transmembrane region" description="Helical" evidence="6">
    <location>
        <begin position="244"/>
        <end position="264"/>
    </location>
</feature>
<keyword evidence="5 6" id="KW-0472">Membrane</keyword>
<keyword evidence="3 6" id="KW-0812">Transmembrane</keyword>
<comment type="caution">
    <text evidence="7">The sequence shown here is derived from an EMBL/GenBank/DDBJ whole genome shotgun (WGS) entry which is preliminary data.</text>
</comment>
<evidence type="ECO:0000313" key="7">
    <source>
        <dbReference type="EMBL" id="MDT0319393.1"/>
    </source>
</evidence>
<protein>
    <submittedName>
        <fullName evidence="7">ABC transporter permease</fullName>
    </submittedName>
</protein>
<keyword evidence="2" id="KW-1003">Cell membrane</keyword>
<feature type="transmembrane region" description="Helical" evidence="6">
    <location>
        <begin position="57"/>
        <end position="79"/>
    </location>
</feature>
<evidence type="ECO:0000256" key="5">
    <source>
        <dbReference type="ARBA" id="ARBA00023136"/>
    </source>
</evidence>
<accession>A0ABU2LQR8</accession>
<dbReference type="InterPro" id="IPR001851">
    <property type="entry name" value="ABC_transp_permease"/>
</dbReference>
<evidence type="ECO:0000313" key="8">
    <source>
        <dbReference type="Proteomes" id="UP001183420"/>
    </source>
</evidence>
<dbReference type="PANTHER" id="PTHR47089:SF1">
    <property type="entry name" value="GUANOSINE ABC TRANSPORTER PERMEASE PROTEIN NUPP"/>
    <property type="match status" value="1"/>
</dbReference>